<dbReference type="SMART" id="SM01008">
    <property type="entry name" value="Ald_Xan_dh_C"/>
    <property type="match status" value="1"/>
</dbReference>
<keyword evidence="2" id="KW-0560">Oxidoreductase</keyword>
<dbReference type="PANTHER" id="PTHR11908">
    <property type="entry name" value="XANTHINE DEHYDROGENASE"/>
    <property type="match status" value="1"/>
</dbReference>
<dbReference type="EMBL" id="VHLH01000008">
    <property type="protein sequence ID" value="TPW29860.1"/>
    <property type="molecule type" value="Genomic_DNA"/>
</dbReference>
<dbReference type="OrthoDB" id="9758509at2"/>
<protein>
    <submittedName>
        <fullName evidence="4">Xanthine dehydrogenase family protein molybdopterin-binding subunit</fullName>
    </submittedName>
</protein>
<feature type="domain" description="Aldehyde oxidase/xanthine dehydrogenase a/b hammerhead" evidence="3">
    <location>
        <begin position="24"/>
        <end position="142"/>
    </location>
</feature>
<dbReference type="RefSeq" id="WP_141166169.1">
    <property type="nucleotide sequence ID" value="NZ_VHLH01000008.1"/>
</dbReference>
<dbReference type="InterPro" id="IPR037165">
    <property type="entry name" value="AldOxase/xan_DH_Mopterin-bd_sf"/>
</dbReference>
<evidence type="ECO:0000313" key="4">
    <source>
        <dbReference type="EMBL" id="TPW29860.1"/>
    </source>
</evidence>
<dbReference type="Proteomes" id="UP000320314">
    <property type="component" value="Unassembled WGS sequence"/>
</dbReference>
<dbReference type="Gene3D" id="3.30.365.10">
    <property type="entry name" value="Aldehyde oxidase/xanthine dehydrogenase, molybdopterin binding domain"/>
    <property type="match status" value="4"/>
</dbReference>
<dbReference type="InterPro" id="IPR046867">
    <property type="entry name" value="AldOxase/xan_DH_MoCoBD2"/>
</dbReference>
<dbReference type="InterPro" id="IPR008274">
    <property type="entry name" value="AldOxase/xan_DH_MoCoBD1"/>
</dbReference>
<dbReference type="Pfam" id="PF20256">
    <property type="entry name" value="MoCoBD_2"/>
    <property type="match status" value="1"/>
</dbReference>
<evidence type="ECO:0000259" key="3">
    <source>
        <dbReference type="SMART" id="SM01008"/>
    </source>
</evidence>
<name>A0A506U7L9_9HYPH</name>
<dbReference type="SUPFAM" id="SSF54665">
    <property type="entry name" value="CO dehydrogenase molybdoprotein N-domain-like"/>
    <property type="match status" value="1"/>
</dbReference>
<keyword evidence="5" id="KW-1185">Reference proteome</keyword>
<dbReference type="InterPro" id="IPR036856">
    <property type="entry name" value="Ald_Oxase/Xan_DH_a/b_sf"/>
</dbReference>
<dbReference type="GO" id="GO:0005506">
    <property type="term" value="F:iron ion binding"/>
    <property type="evidence" value="ECO:0007669"/>
    <property type="project" value="InterPro"/>
</dbReference>
<proteinExistence type="predicted"/>
<dbReference type="InterPro" id="IPR016208">
    <property type="entry name" value="Ald_Oxase/xanthine_DH-like"/>
</dbReference>
<accession>A0A506U7L9</accession>
<dbReference type="Pfam" id="PF01315">
    <property type="entry name" value="Ald_Xan_dh_C"/>
    <property type="match status" value="1"/>
</dbReference>
<dbReference type="Pfam" id="PF02738">
    <property type="entry name" value="MoCoBD_1"/>
    <property type="match status" value="1"/>
</dbReference>
<dbReference type="PANTHER" id="PTHR11908:SF132">
    <property type="entry name" value="ALDEHYDE OXIDASE 1-RELATED"/>
    <property type="match status" value="1"/>
</dbReference>
<evidence type="ECO:0000256" key="1">
    <source>
        <dbReference type="ARBA" id="ARBA00022505"/>
    </source>
</evidence>
<keyword evidence="1" id="KW-0500">Molybdenum</keyword>
<evidence type="ECO:0000256" key="2">
    <source>
        <dbReference type="ARBA" id="ARBA00023002"/>
    </source>
</evidence>
<dbReference type="InterPro" id="IPR000674">
    <property type="entry name" value="Ald_Oxase/Xan_DH_a/b"/>
</dbReference>
<dbReference type="GO" id="GO:0016491">
    <property type="term" value="F:oxidoreductase activity"/>
    <property type="evidence" value="ECO:0007669"/>
    <property type="project" value="UniProtKB-KW"/>
</dbReference>
<gene>
    <name evidence="4" type="ORF">FJU11_06185</name>
</gene>
<sequence>MNIATPKFGVGASALRKEDMPLVTGRGRYTDDVHPEGTLSAYVVRSPYSAARFTITSTEAAKAADGVHLVLTAADIPHIGPMKCQGVATQPDGSKHAVREMPVLCESAVRLVGDAVAFVVADTQALARDASELIEIEWEMGEGIAETAGALAEDAPLVWPELGTNRAYTYKIGDERATEQAFADAAHVSRIAFTNQRLISNYMETRASLGEYDAERDRFTLTTGTQGVHGVRDTLAKDNFSIDAEKVRVVTNDVGGGFGTKAFNYRENPLVLEAAKRLGRPVKWVGDRTEHFLVDAHGRDNVVVAEMAMDAEGRFLGLKIDLKANLGAYCGQFGPMIPVIGTSMTTGLYDIANIDVTVTGVYTNTTPVDAYRGAGRPEAAFLIERLADTCARDLGLPVEEIRRKNFIRPDQFPYKTATGRTYDVGEFDGHMTRAMECADWAGFEERAEEAKGRGRLRGIGMATYIEACAFAGSEAANLELNEDGTVTLYIGTQTNGQGHSTAYSQFIADKIGIDFDRIIVHQGDTDRLAKGGGTGGSRSIPLGGVSVAKASDSLAEKMRKVAADELEASAADIELVDGEARIVGTDRTMTYADLAKAASMEDRKADAEIVQDEATYPNGTHICEIEIDPETGTSEIVAYTIVDDFGVTVNPTLLLGQVHGGAVQGIGQALSEEAVHAEDGQLVTASFQDYTMPRAEGLPNFTFETRNVPSTTNALGIKGAGEAATIGSTPATLNAVVDALYRARGLTDIAMPATPQRIWNALNAV</sequence>
<dbReference type="SUPFAM" id="SSF56003">
    <property type="entry name" value="Molybdenum cofactor-binding domain"/>
    <property type="match status" value="1"/>
</dbReference>
<reference evidence="4 5" key="1">
    <citation type="submission" date="2019-06" db="EMBL/GenBank/DDBJ databases">
        <authorList>
            <person name="Li M."/>
        </authorList>
    </citation>
    <scope>NUCLEOTIDE SEQUENCE [LARGE SCALE GENOMIC DNA]</scope>
    <source>
        <strain evidence="4 5">BGMRC6574</strain>
    </source>
</reference>
<evidence type="ECO:0000313" key="5">
    <source>
        <dbReference type="Proteomes" id="UP000320314"/>
    </source>
</evidence>
<dbReference type="AlphaFoldDB" id="A0A506U7L9"/>
<dbReference type="Gene3D" id="3.90.1170.50">
    <property type="entry name" value="Aldehyde oxidase/xanthine dehydrogenase, a/b hammerhead"/>
    <property type="match status" value="1"/>
</dbReference>
<organism evidence="4 5">
    <name type="scientific">Pararhizobium mangrovi</name>
    <dbReference type="NCBI Taxonomy" id="2590452"/>
    <lineage>
        <taxon>Bacteria</taxon>
        <taxon>Pseudomonadati</taxon>
        <taxon>Pseudomonadota</taxon>
        <taxon>Alphaproteobacteria</taxon>
        <taxon>Hyphomicrobiales</taxon>
        <taxon>Rhizobiaceae</taxon>
        <taxon>Rhizobium/Agrobacterium group</taxon>
        <taxon>Pararhizobium</taxon>
    </lineage>
</organism>
<comment type="caution">
    <text evidence="4">The sequence shown here is derived from an EMBL/GenBank/DDBJ whole genome shotgun (WGS) entry which is preliminary data.</text>
</comment>